<evidence type="ECO:0000313" key="6">
    <source>
        <dbReference type="EMBL" id="CAF0875160.1"/>
    </source>
</evidence>
<dbReference type="EMBL" id="CAJOBE010003281">
    <property type="protein sequence ID" value="CAF3871319.1"/>
    <property type="molecule type" value="Genomic_DNA"/>
</dbReference>
<evidence type="ECO:0000313" key="9">
    <source>
        <dbReference type="Proteomes" id="UP000663870"/>
    </source>
</evidence>
<evidence type="ECO:0000313" key="4">
    <source>
        <dbReference type="EMBL" id="CAF0838089.1"/>
    </source>
</evidence>
<feature type="compositionally biased region" description="Polar residues" evidence="1">
    <location>
        <begin position="1"/>
        <end position="23"/>
    </location>
</feature>
<sequence length="144" mass="16911">MDNQYYTGNQTNRSIESGTNDQNYYMPPTVSRPIVTHYIYPEQLSTPRTTNINSQYTNSPRNKYWWGSSGPFDPYRTTYQDYGQGKILNYQKPHSHLTQPYFYQELQGIYRPPDSNSNRTDFYVPPSLNTSQYSSPYGSPRSMR</sequence>
<evidence type="ECO:0000313" key="10">
    <source>
        <dbReference type="Proteomes" id="UP000663889"/>
    </source>
</evidence>
<evidence type="ECO:0000313" key="7">
    <source>
        <dbReference type="EMBL" id="CAF3750949.1"/>
    </source>
</evidence>
<dbReference type="EMBL" id="CAJNOH010000109">
    <property type="protein sequence ID" value="CAF0875160.1"/>
    <property type="molecule type" value="Genomic_DNA"/>
</dbReference>
<feature type="region of interest" description="Disordered" evidence="1">
    <location>
        <begin position="109"/>
        <end position="144"/>
    </location>
</feature>
<dbReference type="Proteomes" id="UP000663874">
    <property type="component" value="Unassembled WGS sequence"/>
</dbReference>
<reference evidence="3" key="1">
    <citation type="submission" date="2021-02" db="EMBL/GenBank/DDBJ databases">
        <authorList>
            <person name="Nowell W R."/>
        </authorList>
    </citation>
    <scope>NUCLEOTIDE SEQUENCE</scope>
</reference>
<feature type="compositionally biased region" description="Polar residues" evidence="1">
    <location>
        <begin position="127"/>
        <end position="137"/>
    </location>
</feature>
<dbReference type="EMBL" id="CAJOAX010001856">
    <property type="protein sequence ID" value="CAF3750949.1"/>
    <property type="molecule type" value="Genomic_DNA"/>
</dbReference>
<name>A0A813UUV9_9BILA</name>
<protein>
    <submittedName>
        <fullName evidence="3">Uncharacterized protein</fullName>
    </submittedName>
</protein>
<dbReference type="Proteomes" id="UP000663882">
    <property type="component" value="Unassembled WGS sequence"/>
</dbReference>
<evidence type="ECO:0000313" key="5">
    <source>
        <dbReference type="EMBL" id="CAF0844132.1"/>
    </source>
</evidence>
<comment type="caution">
    <text evidence="3">The sequence shown here is derived from an EMBL/GenBank/DDBJ whole genome shotgun (WGS) entry which is preliminary data.</text>
</comment>
<feature type="region of interest" description="Disordered" evidence="1">
    <location>
        <begin position="1"/>
        <end position="25"/>
    </location>
</feature>
<evidence type="ECO:0000313" key="2">
    <source>
        <dbReference type="EMBL" id="CAF0771991.1"/>
    </source>
</evidence>
<evidence type="ECO:0000256" key="1">
    <source>
        <dbReference type="SAM" id="MobiDB-lite"/>
    </source>
</evidence>
<dbReference type="Proteomes" id="UP000663823">
    <property type="component" value="Unassembled WGS sequence"/>
</dbReference>
<dbReference type="EMBL" id="CAJNOL010000093">
    <property type="protein sequence ID" value="CAF0838089.1"/>
    <property type="molecule type" value="Genomic_DNA"/>
</dbReference>
<dbReference type="Proteomes" id="UP000663889">
    <property type="component" value="Unassembled WGS sequence"/>
</dbReference>
<dbReference type="Proteomes" id="UP000663854">
    <property type="component" value="Unassembled WGS sequence"/>
</dbReference>
<evidence type="ECO:0000313" key="3">
    <source>
        <dbReference type="EMBL" id="CAF0832825.1"/>
    </source>
</evidence>
<evidence type="ECO:0000313" key="8">
    <source>
        <dbReference type="EMBL" id="CAF3871319.1"/>
    </source>
</evidence>
<dbReference type="EMBL" id="CAJNOL010000100">
    <property type="protein sequence ID" value="CAF0844132.1"/>
    <property type="molecule type" value="Genomic_DNA"/>
</dbReference>
<dbReference type="OrthoDB" id="9987987at2759"/>
<organism evidence="3 10">
    <name type="scientific">Rotaria sordida</name>
    <dbReference type="NCBI Taxonomy" id="392033"/>
    <lineage>
        <taxon>Eukaryota</taxon>
        <taxon>Metazoa</taxon>
        <taxon>Spiralia</taxon>
        <taxon>Gnathifera</taxon>
        <taxon>Rotifera</taxon>
        <taxon>Eurotatoria</taxon>
        <taxon>Bdelloidea</taxon>
        <taxon>Philodinida</taxon>
        <taxon>Philodinidae</taxon>
        <taxon>Rotaria</taxon>
    </lineage>
</organism>
<dbReference type="EMBL" id="CAJNOU010000048">
    <property type="protein sequence ID" value="CAF0832825.1"/>
    <property type="molecule type" value="Genomic_DNA"/>
</dbReference>
<accession>A0A813UUV9</accession>
<dbReference type="EMBL" id="CAJNOO010000052">
    <property type="protein sequence ID" value="CAF0771991.1"/>
    <property type="molecule type" value="Genomic_DNA"/>
</dbReference>
<dbReference type="Proteomes" id="UP000663870">
    <property type="component" value="Unassembled WGS sequence"/>
</dbReference>
<keyword evidence="9" id="KW-1185">Reference proteome</keyword>
<proteinExistence type="predicted"/>
<gene>
    <name evidence="8" type="ORF">FNK824_LOCUS19027</name>
    <name evidence="4" type="ORF">JXQ802_LOCUS6037</name>
    <name evidence="5" type="ORF">JXQ802_LOCUS6341</name>
    <name evidence="7" type="ORF">OTI717_LOCUS15575</name>
    <name evidence="6" type="ORF">PYM288_LOCUS8254</name>
    <name evidence="2" type="ORF">RFH988_LOCUS2417</name>
    <name evidence="3" type="ORF">SEV965_LOCUS2206</name>
</gene>
<dbReference type="AlphaFoldDB" id="A0A813UUV9"/>